<dbReference type="EMBL" id="JAPTMU010000004">
    <property type="protein sequence ID" value="KAJ4945016.1"/>
    <property type="molecule type" value="Genomic_DNA"/>
</dbReference>
<feature type="region of interest" description="Disordered" evidence="1">
    <location>
        <begin position="1"/>
        <end position="99"/>
    </location>
</feature>
<accession>A0AAD6BLK9</accession>
<comment type="caution">
    <text evidence="2">The sequence shown here is derived from an EMBL/GenBank/DDBJ whole genome shotgun (WGS) entry which is preliminary data.</text>
</comment>
<sequence>MVQQKSKMEMEELKKRQQFEKKEEEKLRRPSEERWRSKYRRSRQRQEMRRDTFQKELDKLTMSLKEQSKKEEDTIRQIRRERKESQRERDIQMENMRAEKRRTLALQQELKIIRMKGEQQKETEENLKGQLEENLQMRKGNAQEMGLLGLNAALETVGAPCCIQ</sequence>
<name>A0AAD6BLK9_9TELE</name>
<dbReference type="Proteomes" id="UP001219934">
    <property type="component" value="Unassembled WGS sequence"/>
</dbReference>
<protein>
    <submittedName>
        <fullName evidence="2">Uncharacterized protein</fullName>
    </submittedName>
</protein>
<feature type="compositionally biased region" description="Basic and acidic residues" evidence="1">
    <location>
        <begin position="44"/>
        <end position="59"/>
    </location>
</feature>
<feature type="compositionally biased region" description="Basic and acidic residues" evidence="1">
    <location>
        <begin position="66"/>
        <end position="99"/>
    </location>
</feature>
<organism evidence="2 3">
    <name type="scientific">Pogonophryne albipinna</name>
    <dbReference type="NCBI Taxonomy" id="1090488"/>
    <lineage>
        <taxon>Eukaryota</taxon>
        <taxon>Metazoa</taxon>
        <taxon>Chordata</taxon>
        <taxon>Craniata</taxon>
        <taxon>Vertebrata</taxon>
        <taxon>Euteleostomi</taxon>
        <taxon>Actinopterygii</taxon>
        <taxon>Neopterygii</taxon>
        <taxon>Teleostei</taxon>
        <taxon>Neoteleostei</taxon>
        <taxon>Acanthomorphata</taxon>
        <taxon>Eupercaria</taxon>
        <taxon>Perciformes</taxon>
        <taxon>Notothenioidei</taxon>
        <taxon>Pogonophryne</taxon>
    </lineage>
</organism>
<evidence type="ECO:0000256" key="1">
    <source>
        <dbReference type="SAM" id="MobiDB-lite"/>
    </source>
</evidence>
<proteinExistence type="predicted"/>
<evidence type="ECO:0000313" key="2">
    <source>
        <dbReference type="EMBL" id="KAJ4945016.1"/>
    </source>
</evidence>
<keyword evidence="3" id="KW-1185">Reference proteome</keyword>
<evidence type="ECO:0000313" key="3">
    <source>
        <dbReference type="Proteomes" id="UP001219934"/>
    </source>
</evidence>
<gene>
    <name evidence="2" type="ORF">JOQ06_013555</name>
</gene>
<feature type="compositionally biased region" description="Basic and acidic residues" evidence="1">
    <location>
        <begin position="1"/>
        <end position="36"/>
    </location>
</feature>
<reference evidence="2" key="1">
    <citation type="submission" date="2022-11" db="EMBL/GenBank/DDBJ databases">
        <title>Chromosome-level genome of Pogonophryne albipinna.</title>
        <authorList>
            <person name="Jo E."/>
        </authorList>
    </citation>
    <scope>NUCLEOTIDE SEQUENCE</scope>
    <source>
        <strain evidence="2">SGF0006</strain>
        <tissue evidence="2">Muscle</tissue>
    </source>
</reference>
<dbReference type="AlphaFoldDB" id="A0AAD6BLK9"/>